<protein>
    <submittedName>
        <fullName evidence="3">BON domain-containing protein</fullName>
    </submittedName>
</protein>
<keyword evidence="4" id="KW-1185">Reference proteome</keyword>
<dbReference type="EMBL" id="JAKLJA010000004">
    <property type="protein sequence ID" value="MCG5073269.1"/>
    <property type="molecule type" value="Genomic_DNA"/>
</dbReference>
<dbReference type="InterPro" id="IPR051686">
    <property type="entry name" value="Lipoprotein_DolP"/>
</dbReference>
<dbReference type="Pfam" id="PF04972">
    <property type="entry name" value="BON"/>
    <property type="match status" value="1"/>
</dbReference>
<dbReference type="RefSeq" id="WP_238463010.1">
    <property type="nucleotide sequence ID" value="NZ_JAKLJA010000004.1"/>
</dbReference>
<organism evidence="3 4">
    <name type="scientific">Paraburkholderia tagetis</name>
    <dbReference type="NCBI Taxonomy" id="2913261"/>
    <lineage>
        <taxon>Bacteria</taxon>
        <taxon>Pseudomonadati</taxon>
        <taxon>Pseudomonadota</taxon>
        <taxon>Betaproteobacteria</taxon>
        <taxon>Burkholderiales</taxon>
        <taxon>Burkholderiaceae</taxon>
        <taxon>Paraburkholderia</taxon>
    </lineage>
</organism>
<evidence type="ECO:0000313" key="4">
    <source>
        <dbReference type="Proteomes" id="UP001139308"/>
    </source>
</evidence>
<feature type="domain" description="BON" evidence="2">
    <location>
        <begin position="66"/>
        <end position="134"/>
    </location>
</feature>
<dbReference type="PANTHER" id="PTHR34606">
    <property type="entry name" value="BON DOMAIN-CONTAINING PROTEIN"/>
    <property type="match status" value="1"/>
</dbReference>
<dbReference type="PROSITE" id="PS50914">
    <property type="entry name" value="BON"/>
    <property type="match status" value="1"/>
</dbReference>
<gene>
    <name evidence="3" type="ORF">L5014_07810</name>
</gene>
<sequence length="137" mass="14492">MNHESKKPPTKENQTMQIIKPIRRAAGIFIMAVTAISHAQGIDTDEARSTIPASTSNANKKAVRAENRKLQKEVLRNLTKTKGLNASNIVVVARSGVVTLGGSVPEANEAELATAIARGVAGVTEVKSNLAVRPEGL</sequence>
<feature type="region of interest" description="Disordered" evidence="1">
    <location>
        <begin position="45"/>
        <end position="65"/>
    </location>
</feature>
<evidence type="ECO:0000256" key="1">
    <source>
        <dbReference type="SAM" id="MobiDB-lite"/>
    </source>
</evidence>
<name>A0A9X1UE46_9BURK</name>
<reference evidence="3" key="1">
    <citation type="submission" date="2022-01" db="EMBL/GenBank/DDBJ databases">
        <title>Genome sequence and assembly of Parabukholderia sp. RG36.</title>
        <authorList>
            <person name="Chhetri G."/>
        </authorList>
    </citation>
    <scope>NUCLEOTIDE SEQUENCE</scope>
    <source>
        <strain evidence="3">RG36</strain>
    </source>
</reference>
<dbReference type="InterPro" id="IPR014004">
    <property type="entry name" value="Transpt-assoc_nodulatn_dom_bac"/>
</dbReference>
<evidence type="ECO:0000259" key="2">
    <source>
        <dbReference type="PROSITE" id="PS50914"/>
    </source>
</evidence>
<dbReference type="InterPro" id="IPR007055">
    <property type="entry name" value="BON_dom"/>
</dbReference>
<proteinExistence type="predicted"/>
<dbReference type="Gene3D" id="3.30.1340.30">
    <property type="match status" value="1"/>
</dbReference>
<dbReference type="AlphaFoldDB" id="A0A9X1UE46"/>
<dbReference type="Proteomes" id="UP001139308">
    <property type="component" value="Unassembled WGS sequence"/>
</dbReference>
<evidence type="ECO:0000313" key="3">
    <source>
        <dbReference type="EMBL" id="MCG5073269.1"/>
    </source>
</evidence>
<dbReference type="PANTHER" id="PTHR34606:SF15">
    <property type="entry name" value="BON DOMAIN-CONTAINING PROTEIN"/>
    <property type="match status" value="1"/>
</dbReference>
<accession>A0A9X1UE46</accession>
<dbReference type="SMART" id="SM00749">
    <property type="entry name" value="BON"/>
    <property type="match status" value="1"/>
</dbReference>
<comment type="caution">
    <text evidence="3">The sequence shown here is derived from an EMBL/GenBank/DDBJ whole genome shotgun (WGS) entry which is preliminary data.</text>
</comment>